<dbReference type="EMBL" id="JBHRTD010000018">
    <property type="protein sequence ID" value="MFC3140450.1"/>
    <property type="molecule type" value="Genomic_DNA"/>
</dbReference>
<sequence>MSPVEVQGYGERGDIALDELASSVRLQPERYNQRRILDFTQLPEVKAAMAGWQSSQPIVADGQNTGWHLLKVAAQGEPVVIGGRNVWTLAWQETEQQISVEHPDYPGQIHSLDVYELQTEEQTLMFAAGELSNNVWCFYLPDVY</sequence>
<proteinExistence type="predicted"/>
<gene>
    <name evidence="1" type="ORF">ACFOE0_20025</name>
</gene>
<comment type="caution">
    <text evidence="1">The sequence shown here is derived from an EMBL/GenBank/DDBJ whole genome shotgun (WGS) entry which is preliminary data.</text>
</comment>
<dbReference type="Proteomes" id="UP001595621">
    <property type="component" value="Unassembled WGS sequence"/>
</dbReference>
<evidence type="ECO:0000313" key="2">
    <source>
        <dbReference type="Proteomes" id="UP001595621"/>
    </source>
</evidence>
<keyword evidence="2" id="KW-1185">Reference proteome</keyword>
<organism evidence="1 2">
    <name type="scientific">Shewanella submarina</name>
    <dbReference type="NCBI Taxonomy" id="2016376"/>
    <lineage>
        <taxon>Bacteria</taxon>
        <taxon>Pseudomonadati</taxon>
        <taxon>Pseudomonadota</taxon>
        <taxon>Gammaproteobacteria</taxon>
        <taxon>Alteromonadales</taxon>
        <taxon>Shewanellaceae</taxon>
        <taxon>Shewanella</taxon>
    </lineage>
</organism>
<accession>A0ABV7GJR6</accession>
<reference evidence="2" key="1">
    <citation type="journal article" date="2019" name="Int. J. Syst. Evol. Microbiol.">
        <title>The Global Catalogue of Microorganisms (GCM) 10K type strain sequencing project: providing services to taxonomists for standard genome sequencing and annotation.</title>
        <authorList>
            <consortium name="The Broad Institute Genomics Platform"/>
            <consortium name="The Broad Institute Genome Sequencing Center for Infectious Disease"/>
            <person name="Wu L."/>
            <person name="Ma J."/>
        </authorList>
    </citation>
    <scope>NUCLEOTIDE SEQUENCE [LARGE SCALE GENOMIC DNA]</scope>
    <source>
        <strain evidence="2">KCTC 52277</strain>
    </source>
</reference>
<name>A0ABV7GJR6_9GAMM</name>
<evidence type="ECO:0000313" key="1">
    <source>
        <dbReference type="EMBL" id="MFC3140450.1"/>
    </source>
</evidence>
<protein>
    <submittedName>
        <fullName evidence="1">Uncharacterized protein</fullName>
    </submittedName>
</protein>
<dbReference type="RefSeq" id="WP_248934342.1">
    <property type="nucleotide sequence ID" value="NZ_JAKILF010000001.1"/>
</dbReference>